<name>A0A645FFA7_9ZZZZ</name>
<proteinExistence type="predicted"/>
<evidence type="ECO:0000313" key="1">
    <source>
        <dbReference type="EMBL" id="MPN13085.1"/>
    </source>
</evidence>
<organism evidence="1">
    <name type="scientific">bioreactor metagenome</name>
    <dbReference type="NCBI Taxonomy" id="1076179"/>
    <lineage>
        <taxon>unclassified sequences</taxon>
        <taxon>metagenomes</taxon>
        <taxon>ecological metagenomes</taxon>
    </lineage>
</organism>
<protein>
    <submittedName>
        <fullName evidence="1">Uncharacterized protein</fullName>
    </submittedName>
</protein>
<reference evidence="1" key="1">
    <citation type="submission" date="2019-08" db="EMBL/GenBank/DDBJ databases">
        <authorList>
            <person name="Kucharzyk K."/>
            <person name="Murdoch R.W."/>
            <person name="Higgins S."/>
            <person name="Loffler F."/>
        </authorList>
    </citation>
    <scope>NUCLEOTIDE SEQUENCE</scope>
</reference>
<gene>
    <name evidence="1" type="ORF">SDC9_160405</name>
</gene>
<comment type="caution">
    <text evidence="1">The sequence shown here is derived from an EMBL/GenBank/DDBJ whole genome shotgun (WGS) entry which is preliminary data.</text>
</comment>
<sequence>MAYLHYLRTAVGELASLWLLRGVRHKAGDGHQPHHVDVNLGDGVEQPLGIGMFHSRENLLHTGRLHDFTSIHDGYMLAVLRNHTQVMGN</sequence>
<dbReference type="AlphaFoldDB" id="A0A645FFA7"/>
<dbReference type="EMBL" id="VSSQ01059537">
    <property type="protein sequence ID" value="MPN13085.1"/>
    <property type="molecule type" value="Genomic_DNA"/>
</dbReference>
<accession>A0A645FFA7</accession>